<evidence type="ECO:0000256" key="1">
    <source>
        <dbReference type="SAM" id="Phobius"/>
    </source>
</evidence>
<protein>
    <submittedName>
        <fullName evidence="2">Uncharacterized protein</fullName>
    </submittedName>
</protein>
<gene>
    <name evidence="2" type="ORF">Xish_00771</name>
</gene>
<organism evidence="2 3">
    <name type="scientific">Xenorhabdus ishibashii</name>
    <dbReference type="NCBI Taxonomy" id="1034471"/>
    <lineage>
        <taxon>Bacteria</taxon>
        <taxon>Pseudomonadati</taxon>
        <taxon>Pseudomonadota</taxon>
        <taxon>Gammaproteobacteria</taxon>
        <taxon>Enterobacterales</taxon>
        <taxon>Morganellaceae</taxon>
        <taxon>Xenorhabdus</taxon>
    </lineage>
</organism>
<evidence type="ECO:0000313" key="3">
    <source>
        <dbReference type="Proteomes" id="UP000222168"/>
    </source>
</evidence>
<accession>A0A2D0KE29</accession>
<dbReference type="AlphaFoldDB" id="A0A2D0KE29"/>
<dbReference type="OrthoDB" id="6441816at2"/>
<keyword evidence="1" id="KW-1133">Transmembrane helix</keyword>
<dbReference type="RefSeq" id="WP_099116778.1">
    <property type="nucleotide sequence ID" value="NZ_NJAK01000001.1"/>
</dbReference>
<feature type="transmembrane region" description="Helical" evidence="1">
    <location>
        <begin position="165"/>
        <end position="187"/>
    </location>
</feature>
<name>A0A2D0KE29_9GAMM</name>
<feature type="transmembrane region" description="Helical" evidence="1">
    <location>
        <begin position="73"/>
        <end position="93"/>
    </location>
</feature>
<comment type="caution">
    <text evidence="2">The sequence shown here is derived from an EMBL/GenBank/DDBJ whole genome shotgun (WGS) entry which is preliminary data.</text>
</comment>
<keyword evidence="3" id="KW-1185">Reference proteome</keyword>
<sequence>MMNPIVKWLTKKPEYKKNNGINVSRLSTVCDPLLKEDIGILDKEQLENEGTIELINNKNCVIINETNNYRNNIIIPSLIGFLLGFCFFINDFIKTWEGNEKGYFRIISYAKKVYGNEFHLNPKLPEDLKPYKYIADSKNISLLQYFHIRYTDSGFYKKSTVRGDLLLDGGFFLLFLTANSFFLYLLFFSRKLAPFVIDREKQIFYTWTKGKMYVARYTQLEAVHYKNILLLRTYGFDENNNLFIHTFRPRIPNIHNSWIGKAYLLTFMAKYLIQGKEAVSSVDFQRQRTLFASLFILRQEPKPTDWESQIEDILLELDKIMPPDISQEDERSENNI</sequence>
<dbReference type="EMBL" id="NJAK01000001">
    <property type="protein sequence ID" value="PHM61632.1"/>
    <property type="molecule type" value="Genomic_DNA"/>
</dbReference>
<dbReference type="Proteomes" id="UP000222168">
    <property type="component" value="Unassembled WGS sequence"/>
</dbReference>
<keyword evidence="1" id="KW-0812">Transmembrane</keyword>
<keyword evidence="1" id="KW-0472">Membrane</keyword>
<reference evidence="2 3" key="1">
    <citation type="journal article" date="2017" name="Nat. Microbiol.">
        <title>Natural product diversity associated with the nematode symbionts Photorhabdus and Xenorhabdus.</title>
        <authorList>
            <person name="Tobias N.J."/>
            <person name="Wolff H."/>
            <person name="Djahanschiri B."/>
            <person name="Grundmann F."/>
            <person name="Kronenwerth M."/>
            <person name="Shi Y.M."/>
            <person name="Simonyi S."/>
            <person name="Grun P."/>
            <person name="Shapiro-Ilan D."/>
            <person name="Pidot S.J."/>
            <person name="Stinear T.P."/>
            <person name="Ebersberger I."/>
            <person name="Bode H.B."/>
        </authorList>
    </citation>
    <scope>NUCLEOTIDE SEQUENCE [LARGE SCALE GENOMIC DNA]</scope>
    <source>
        <strain evidence="2 3">DSM 22670</strain>
    </source>
</reference>
<proteinExistence type="predicted"/>
<evidence type="ECO:0000313" key="2">
    <source>
        <dbReference type="EMBL" id="PHM61632.1"/>
    </source>
</evidence>